<sequence length="79" mass="8614">MLAALISFLIPGVGQIYNGQTSRGLAFLGIYFAFWVFTVIMMFLLIGFIIMFMAPLIHIAAAADAYIQAGKINAGEVRL</sequence>
<evidence type="ECO:0000313" key="3">
    <source>
        <dbReference type="Proteomes" id="UP000434101"/>
    </source>
</evidence>
<keyword evidence="1" id="KW-1133">Transmembrane helix</keyword>
<feature type="transmembrane region" description="Helical" evidence="1">
    <location>
        <begin position="30"/>
        <end position="52"/>
    </location>
</feature>
<reference evidence="2 3" key="1">
    <citation type="submission" date="2020-01" db="EMBL/GenBank/DDBJ databases">
        <title>Natronorubrum sp. JWXQ-INN 674 isolated from Inner Mongolia Autonomous Region of China.</title>
        <authorList>
            <person name="Xue Q."/>
        </authorList>
    </citation>
    <scope>NUCLEOTIDE SEQUENCE [LARGE SCALE GENOMIC DNA]</scope>
    <source>
        <strain evidence="2 3">JWXQ-INN-674</strain>
    </source>
</reference>
<evidence type="ECO:0000256" key="1">
    <source>
        <dbReference type="SAM" id="Phobius"/>
    </source>
</evidence>
<evidence type="ECO:0008006" key="4">
    <source>
        <dbReference type="Google" id="ProtNLM"/>
    </source>
</evidence>
<name>A0A6B0VMX3_9EURY</name>
<organism evidence="2 3">
    <name type="scientific">Natronorubrum halalkaliphilum</name>
    <dbReference type="NCBI Taxonomy" id="2691917"/>
    <lineage>
        <taxon>Archaea</taxon>
        <taxon>Methanobacteriati</taxon>
        <taxon>Methanobacteriota</taxon>
        <taxon>Stenosarchaea group</taxon>
        <taxon>Halobacteria</taxon>
        <taxon>Halobacteriales</taxon>
        <taxon>Natrialbaceae</taxon>
        <taxon>Natronorubrum</taxon>
    </lineage>
</organism>
<comment type="caution">
    <text evidence="2">The sequence shown here is derived from an EMBL/GenBank/DDBJ whole genome shotgun (WGS) entry which is preliminary data.</text>
</comment>
<protein>
    <recommendedName>
        <fullName evidence="4">TM2 domain-containing protein</fullName>
    </recommendedName>
</protein>
<proteinExistence type="predicted"/>
<dbReference type="EMBL" id="WUYX01000033">
    <property type="protein sequence ID" value="MXV62563.1"/>
    <property type="molecule type" value="Genomic_DNA"/>
</dbReference>
<dbReference type="Proteomes" id="UP000434101">
    <property type="component" value="Unassembled WGS sequence"/>
</dbReference>
<evidence type="ECO:0000313" key="2">
    <source>
        <dbReference type="EMBL" id="MXV62563.1"/>
    </source>
</evidence>
<dbReference type="AlphaFoldDB" id="A0A6B0VMX3"/>
<keyword evidence="1" id="KW-0472">Membrane</keyword>
<keyword evidence="1" id="KW-0812">Transmembrane</keyword>
<accession>A0A6B0VMX3</accession>
<gene>
    <name evidence="2" type="ORF">GS429_10910</name>
</gene>
<keyword evidence="3" id="KW-1185">Reference proteome</keyword>